<evidence type="ECO:0000313" key="2">
    <source>
        <dbReference type="Proteomes" id="UP000008932"/>
    </source>
</evidence>
<dbReference type="AlphaFoldDB" id="F8H497"/>
<dbReference type="InterPro" id="IPR027417">
    <property type="entry name" value="P-loop_NTPase"/>
</dbReference>
<dbReference type="SUPFAM" id="SSF52540">
    <property type="entry name" value="P-loop containing nucleoside triphosphate hydrolases"/>
    <property type="match status" value="1"/>
</dbReference>
<organism evidence="1 2">
    <name type="scientific">Stutzerimonas stutzeri (strain ATCC 17588 / DSM 5190 / CCUG 11256 / JCM 5965 / LMG 11199 / NBRC 14165 / NCIMB 11358 / Stanier 221)</name>
    <name type="common">Pseudomonas stutzeri</name>
    <dbReference type="NCBI Taxonomy" id="96563"/>
    <lineage>
        <taxon>Bacteria</taxon>
        <taxon>Pseudomonadati</taxon>
        <taxon>Pseudomonadota</taxon>
        <taxon>Gammaproteobacteria</taxon>
        <taxon>Pseudomonadales</taxon>
        <taxon>Pseudomonadaceae</taxon>
        <taxon>Stutzerimonas</taxon>
    </lineage>
</organism>
<sequence length="257" mass="28203">MPHVVIESPMPGLKHLAFIDMPGYDPAASDTVDTAADHGIASAALSEADAVIWLVALDSNGTLPANDLEFLLQHADDRPLYVVLNKADLRPLANLEAVIEEIKEHLEDSGIQFEGICAYSSTLAKELLHEGKSLSEVMNEWDHLSDAALVLHKDFDTLVTTLEKHSSQQLHKVEMVGELAHSLELDILEIAGSESTVFQTAQSRIKQLKELAESIFGTERSEVSRALENMRLCGHKLLQANFGQLTAPSQRNEAFTD</sequence>
<accession>F8H497</accession>
<dbReference type="HOGENOM" id="CLU_1081287_0_0_6"/>
<dbReference type="KEGG" id="psz:PSTAB_0144"/>
<evidence type="ECO:0000313" key="1">
    <source>
        <dbReference type="EMBL" id="AEJ03425.1"/>
    </source>
</evidence>
<reference evidence="1 2" key="1">
    <citation type="journal article" date="2011" name="J. Bacteriol.">
        <title>Complete Genome Sequence of the Type Strain Pseudomonas stutzeri CGMCC 1.1803.</title>
        <authorList>
            <person name="Chen M."/>
            <person name="Yan Y."/>
            <person name="Zhang W."/>
            <person name="Lu W."/>
            <person name="Wang J."/>
            <person name="Ping S."/>
            <person name="Lin M."/>
        </authorList>
    </citation>
    <scope>NUCLEOTIDE SEQUENCE [LARGE SCALE GENOMIC DNA]</scope>
    <source>
        <strain evidence="2">ATCC 17588 / DSM 5190 / CCUG 11256 / JCM 5965 / LMG 11199 / NCIMB 11358 / Stanier 221</strain>
    </source>
</reference>
<proteinExistence type="predicted"/>
<dbReference type="Proteomes" id="UP000008932">
    <property type="component" value="Chromosome"/>
</dbReference>
<reference key="2">
    <citation type="submission" date="2011-06" db="EMBL/GenBank/DDBJ databases">
        <title>Complete Genome Sequence of Pseudomonas stutzeri Strain CGMCC 1.1803.</title>
        <authorList>
            <person name="Yan Y."/>
            <person name="Chen M."/>
            <person name="Lu W."/>
            <person name="Zhang W."/>
            <person name="Ping S."/>
            <person name="Lin M."/>
        </authorList>
    </citation>
    <scope>NUCLEOTIDE SEQUENCE</scope>
    <source>
        <strain>ATCC 17588</strain>
    </source>
</reference>
<dbReference type="EMBL" id="CP002881">
    <property type="protein sequence ID" value="AEJ03425.1"/>
    <property type="molecule type" value="Genomic_DNA"/>
</dbReference>
<gene>
    <name evidence="1" type="ordered locus">PSTAB_0144</name>
</gene>
<dbReference type="Gene3D" id="3.40.50.300">
    <property type="entry name" value="P-loop containing nucleotide triphosphate hydrolases"/>
    <property type="match status" value="1"/>
</dbReference>
<reference evidence="2" key="3">
    <citation type="submission" date="2011-06" db="EMBL/GenBank/DDBJ databases">
        <title>Complete genome sequence of Pseudomonas stutzeri strain CGMCC 1.1803.</title>
        <authorList>
            <person name="Yan Y."/>
            <person name="Chen M."/>
            <person name="Lu W."/>
            <person name="Zhang W."/>
            <person name="Ping S."/>
            <person name="Lin M."/>
        </authorList>
    </citation>
    <scope>NUCLEOTIDE SEQUENCE [LARGE SCALE GENOMIC DNA]</scope>
    <source>
        <strain evidence="2">ATCC 17588 / DSM 5190 / CCUG 11256 / JCM 5965 / LMG 11199 / NCIMB 11358 / Stanier 221</strain>
    </source>
</reference>
<protein>
    <submittedName>
        <fullName evidence="1">Uncharacterized protein</fullName>
    </submittedName>
</protein>
<name>F8H497_STUS2</name>